<dbReference type="Gene3D" id="1.10.1660.10">
    <property type="match status" value="1"/>
</dbReference>
<comment type="caution">
    <text evidence="1">The sequence shown here is derived from an EMBL/GenBank/DDBJ whole genome shotgun (WGS) entry which is preliminary data.</text>
</comment>
<dbReference type="AlphaFoldDB" id="A0AAW9RGF4"/>
<organism evidence="1 2">
    <name type="scientific">Elongatibacter sediminis</name>
    <dbReference type="NCBI Taxonomy" id="3119006"/>
    <lineage>
        <taxon>Bacteria</taxon>
        <taxon>Pseudomonadati</taxon>
        <taxon>Pseudomonadota</taxon>
        <taxon>Gammaproteobacteria</taxon>
        <taxon>Chromatiales</taxon>
        <taxon>Wenzhouxiangellaceae</taxon>
        <taxon>Elongatibacter</taxon>
    </lineage>
</organism>
<name>A0AAW9RGF4_9GAMM</name>
<dbReference type="RefSeq" id="WP_354696671.1">
    <property type="nucleotide sequence ID" value="NZ_JAZHOG010000013.1"/>
</dbReference>
<evidence type="ECO:0000313" key="2">
    <source>
        <dbReference type="Proteomes" id="UP001359886"/>
    </source>
</evidence>
<dbReference type="Pfam" id="PF13591">
    <property type="entry name" value="MerR_2"/>
    <property type="match status" value="1"/>
</dbReference>
<evidence type="ECO:0000313" key="1">
    <source>
        <dbReference type="EMBL" id="MEJ8569348.1"/>
    </source>
</evidence>
<proteinExistence type="predicted"/>
<dbReference type="Proteomes" id="UP001359886">
    <property type="component" value="Unassembled WGS sequence"/>
</dbReference>
<reference evidence="1 2" key="1">
    <citation type="submission" date="2024-02" db="EMBL/GenBank/DDBJ databases">
        <title>A novel Wenzhouxiangellaceae bacterium, isolated from coastal sediments.</title>
        <authorList>
            <person name="Du Z.-J."/>
            <person name="Ye Y.-Q."/>
            <person name="Zhang X.-Y."/>
        </authorList>
    </citation>
    <scope>NUCLEOTIDE SEQUENCE [LARGE SCALE GENOMIC DNA]</scope>
    <source>
        <strain evidence="1 2">CH-27</strain>
    </source>
</reference>
<accession>A0AAW9RGF4</accession>
<dbReference type="EMBL" id="JAZHOG010000013">
    <property type="protein sequence ID" value="MEJ8569348.1"/>
    <property type="molecule type" value="Genomic_DNA"/>
</dbReference>
<protein>
    <submittedName>
        <fullName evidence="1">Chaperone modulator CbpM</fullName>
    </submittedName>
</protein>
<gene>
    <name evidence="1" type="ORF">V3330_17110</name>
</gene>
<keyword evidence="2" id="KW-1185">Reference proteome</keyword>
<sequence>MNTDRTLEGDVLTDDVRFSIDDVCRGCRLEIEELEVLVEEGIAEPRGARRAEWRFSLRSVRRVRTAVRLQRDLGVNAAGAALAVELLERIAELERRQR</sequence>